<dbReference type="AlphaFoldDB" id="A0A8X6S652"/>
<reference evidence="1" key="1">
    <citation type="submission" date="2020-08" db="EMBL/GenBank/DDBJ databases">
        <title>Multicomponent nature underlies the extraordinary mechanical properties of spider dragline silk.</title>
        <authorList>
            <person name="Kono N."/>
            <person name="Nakamura H."/>
            <person name="Mori M."/>
            <person name="Yoshida Y."/>
            <person name="Ohtoshi R."/>
            <person name="Malay A.D."/>
            <person name="Moran D.A.P."/>
            <person name="Tomita M."/>
            <person name="Numata K."/>
            <person name="Arakawa K."/>
        </authorList>
    </citation>
    <scope>NUCLEOTIDE SEQUENCE</scope>
</reference>
<protein>
    <submittedName>
        <fullName evidence="1">Uncharacterized protein</fullName>
    </submittedName>
</protein>
<dbReference type="EMBL" id="BMAU01021239">
    <property type="protein sequence ID" value="GFY03597.1"/>
    <property type="molecule type" value="Genomic_DNA"/>
</dbReference>
<evidence type="ECO:0000313" key="2">
    <source>
        <dbReference type="Proteomes" id="UP000887159"/>
    </source>
</evidence>
<organism evidence="1 2">
    <name type="scientific">Trichonephila clavipes</name>
    <name type="common">Golden silk orbweaver</name>
    <name type="synonym">Nephila clavipes</name>
    <dbReference type="NCBI Taxonomy" id="2585209"/>
    <lineage>
        <taxon>Eukaryota</taxon>
        <taxon>Metazoa</taxon>
        <taxon>Ecdysozoa</taxon>
        <taxon>Arthropoda</taxon>
        <taxon>Chelicerata</taxon>
        <taxon>Arachnida</taxon>
        <taxon>Araneae</taxon>
        <taxon>Araneomorphae</taxon>
        <taxon>Entelegynae</taxon>
        <taxon>Araneoidea</taxon>
        <taxon>Nephilidae</taxon>
        <taxon>Trichonephila</taxon>
    </lineage>
</organism>
<gene>
    <name evidence="1" type="ORF">TNCV_3092231</name>
</gene>
<comment type="caution">
    <text evidence="1">The sequence shown here is derived from an EMBL/GenBank/DDBJ whole genome shotgun (WGS) entry which is preliminary data.</text>
</comment>
<sequence>MDYVILNHGQVTWRKPELPPPSNYHTTPTGGRFNSRLHEISTLQPSSEKNNGFLFPQRGATKIMIENWVASIESLRNTGLVTMLRCFESECRRFCPEDLHHRWCPWQNLKKTQPSDLSWEHLASTGTINVIKPP</sequence>
<accession>A0A8X6S652</accession>
<dbReference type="Proteomes" id="UP000887159">
    <property type="component" value="Unassembled WGS sequence"/>
</dbReference>
<keyword evidence="2" id="KW-1185">Reference proteome</keyword>
<proteinExistence type="predicted"/>
<evidence type="ECO:0000313" key="1">
    <source>
        <dbReference type="EMBL" id="GFY03597.1"/>
    </source>
</evidence>
<name>A0A8X6S652_TRICX</name>